<organism evidence="3 4">
    <name type="scientific">Paragonimus skrjabini miyazakii</name>
    <dbReference type="NCBI Taxonomy" id="59628"/>
    <lineage>
        <taxon>Eukaryota</taxon>
        <taxon>Metazoa</taxon>
        <taxon>Spiralia</taxon>
        <taxon>Lophotrochozoa</taxon>
        <taxon>Platyhelminthes</taxon>
        <taxon>Trematoda</taxon>
        <taxon>Digenea</taxon>
        <taxon>Plagiorchiida</taxon>
        <taxon>Troglotremata</taxon>
        <taxon>Troglotrematidae</taxon>
        <taxon>Paragonimus</taxon>
    </lineage>
</organism>
<protein>
    <recommendedName>
        <fullName evidence="2">Anoctamin dimerisation domain-containing protein</fullName>
    </recommendedName>
</protein>
<name>A0A8S9YZP9_9TREM</name>
<dbReference type="OrthoDB" id="296386at2759"/>
<keyword evidence="4" id="KW-1185">Reference proteome</keyword>
<comment type="caution">
    <text evidence="3">The sequence shown here is derived from an EMBL/GenBank/DDBJ whole genome shotgun (WGS) entry which is preliminary data.</text>
</comment>
<evidence type="ECO:0000259" key="2">
    <source>
        <dbReference type="Pfam" id="PF16178"/>
    </source>
</evidence>
<dbReference type="Proteomes" id="UP000822476">
    <property type="component" value="Unassembled WGS sequence"/>
</dbReference>
<evidence type="ECO:0000256" key="1">
    <source>
        <dbReference type="SAM" id="MobiDB-lite"/>
    </source>
</evidence>
<dbReference type="GO" id="GO:0046983">
    <property type="term" value="F:protein dimerization activity"/>
    <property type="evidence" value="ECO:0007669"/>
    <property type="project" value="InterPro"/>
</dbReference>
<reference evidence="3" key="1">
    <citation type="submission" date="2019-07" db="EMBL/GenBank/DDBJ databases">
        <title>Annotation for the trematode Paragonimus miyazaki's.</title>
        <authorList>
            <person name="Choi Y.-J."/>
        </authorList>
    </citation>
    <scope>NUCLEOTIDE SEQUENCE</scope>
    <source>
        <strain evidence="3">Japan</strain>
    </source>
</reference>
<feature type="domain" description="Anoctamin dimerisation" evidence="2">
    <location>
        <begin position="48"/>
        <end position="180"/>
    </location>
</feature>
<dbReference type="EMBL" id="JTDE01000890">
    <property type="protein sequence ID" value="KAF7260102.1"/>
    <property type="molecule type" value="Genomic_DNA"/>
</dbReference>
<evidence type="ECO:0000313" key="4">
    <source>
        <dbReference type="Proteomes" id="UP000822476"/>
    </source>
</evidence>
<dbReference type="InterPro" id="IPR032394">
    <property type="entry name" value="Anoct_dimer"/>
</dbReference>
<gene>
    <name evidence="3" type="ORF">EG68_02516</name>
</gene>
<evidence type="ECO:0000313" key="3">
    <source>
        <dbReference type="EMBL" id="KAF7260102.1"/>
    </source>
</evidence>
<proteinExistence type="predicted"/>
<feature type="compositionally biased region" description="Basic residues" evidence="1">
    <location>
        <begin position="1"/>
        <end position="12"/>
    </location>
</feature>
<sequence length="181" mass="21222">MLKKSLKNHGNKNVRNPPEPDAGDIQYLDIKSKQSPSKNEKRIIDGYYFSDAKRKIDYVLVWEDNPDDVTVNKITRIHREYRAQYVENLTKLGVETELEVVPGSVTQTHYLKLHIPWNLMCDYAELLCLRAPLQKVHTTQMSNWSASMLRMLHIPNIMLQEIPNVPTEHYTCQFKKTKIER</sequence>
<accession>A0A8S9YZP9</accession>
<dbReference type="Pfam" id="PF16178">
    <property type="entry name" value="Anoct_dimer"/>
    <property type="match status" value="1"/>
</dbReference>
<dbReference type="AlphaFoldDB" id="A0A8S9YZP9"/>
<feature type="region of interest" description="Disordered" evidence="1">
    <location>
        <begin position="1"/>
        <end position="25"/>
    </location>
</feature>